<keyword evidence="2" id="KW-1185">Reference proteome</keyword>
<proteinExistence type="predicted"/>
<comment type="caution">
    <text evidence="1">The sequence shown here is derived from an EMBL/GenBank/DDBJ whole genome shotgun (WGS) entry which is preliminary data.</text>
</comment>
<dbReference type="Proteomes" id="UP000025047">
    <property type="component" value="Unassembled WGS sequence"/>
</dbReference>
<dbReference type="RefSeq" id="WP_017928664.1">
    <property type="nucleotide sequence ID" value="NZ_KB822998.1"/>
</dbReference>
<dbReference type="PATRIC" id="fig|1122180.6.peg.1836"/>
<accession>A0A017HDB0</accession>
<gene>
    <name evidence="1" type="ORF">Lokhon_01854</name>
</gene>
<protein>
    <submittedName>
        <fullName evidence="1">Uncharacterized protein</fullName>
    </submittedName>
</protein>
<dbReference type="STRING" id="1122180.Lokhon_01854"/>
<dbReference type="OrthoDB" id="7873485at2"/>
<organism evidence="1 2">
    <name type="scientific">Limimaricola hongkongensis DSM 17492</name>
    <dbReference type="NCBI Taxonomy" id="1122180"/>
    <lineage>
        <taxon>Bacteria</taxon>
        <taxon>Pseudomonadati</taxon>
        <taxon>Pseudomonadota</taxon>
        <taxon>Alphaproteobacteria</taxon>
        <taxon>Rhodobacterales</taxon>
        <taxon>Paracoccaceae</taxon>
        <taxon>Limimaricola</taxon>
    </lineage>
</organism>
<reference evidence="1 2" key="1">
    <citation type="submission" date="2013-03" db="EMBL/GenBank/DDBJ databases">
        <authorList>
            <person name="Fiebig A."/>
            <person name="Goeker M."/>
            <person name="Klenk H.-P.P."/>
        </authorList>
    </citation>
    <scope>NUCLEOTIDE SEQUENCE [LARGE SCALE GENOMIC DNA]</scope>
    <source>
        <strain evidence="1 2">DSM 17492</strain>
    </source>
</reference>
<name>A0A017HDB0_9RHOB</name>
<dbReference type="EMBL" id="APGJ01000006">
    <property type="protein sequence ID" value="EYD71784.1"/>
    <property type="molecule type" value="Genomic_DNA"/>
</dbReference>
<sequence>MTPRSEALAYRIWAEAKPIGWDCSVTDLAEALDETPQRIGMICRAKGWSDRFRVNPSNTDVRAHRPYHADELMPEVGDRVVRGEMMQ</sequence>
<dbReference type="AlphaFoldDB" id="A0A017HDB0"/>
<evidence type="ECO:0000313" key="1">
    <source>
        <dbReference type="EMBL" id="EYD71784.1"/>
    </source>
</evidence>
<evidence type="ECO:0000313" key="2">
    <source>
        <dbReference type="Proteomes" id="UP000025047"/>
    </source>
</evidence>
<dbReference type="HOGENOM" id="CLU_2479629_0_0_5"/>